<dbReference type="RefSeq" id="WP_171609326.1">
    <property type="nucleotide sequence ID" value="NZ_WHPF01000014.1"/>
</dbReference>
<dbReference type="Proteomes" id="UP000598971">
    <property type="component" value="Unassembled WGS sequence"/>
</dbReference>
<gene>
    <name evidence="1" type="ORF">GD597_18040</name>
</gene>
<evidence type="ECO:0000313" key="1">
    <source>
        <dbReference type="EMBL" id="NNV57378.1"/>
    </source>
</evidence>
<dbReference type="EMBL" id="WHPF01000014">
    <property type="protein sequence ID" value="NNV57378.1"/>
    <property type="molecule type" value="Genomic_DNA"/>
</dbReference>
<keyword evidence="2" id="KW-1185">Reference proteome</keyword>
<name>A0A8J8JUT8_9BACT</name>
<comment type="caution">
    <text evidence="1">The sequence shown here is derived from an EMBL/GenBank/DDBJ whole genome shotgun (WGS) entry which is preliminary data.</text>
</comment>
<dbReference type="AlphaFoldDB" id="A0A8J8JUT8"/>
<accession>A0A8J8JUT8</accession>
<reference evidence="1" key="1">
    <citation type="submission" date="2019-10" db="EMBL/GenBank/DDBJ databases">
        <title>Draft genome sequence of Panacibacter sp. KCS-6.</title>
        <authorList>
            <person name="Yim K.J."/>
        </authorList>
    </citation>
    <scope>NUCLEOTIDE SEQUENCE</scope>
    <source>
        <strain evidence="1">KCS-6</strain>
    </source>
</reference>
<organism evidence="1 2">
    <name type="scientific">Limnovirga soli</name>
    <dbReference type="NCBI Taxonomy" id="2656915"/>
    <lineage>
        <taxon>Bacteria</taxon>
        <taxon>Pseudomonadati</taxon>
        <taxon>Bacteroidota</taxon>
        <taxon>Chitinophagia</taxon>
        <taxon>Chitinophagales</taxon>
        <taxon>Chitinophagaceae</taxon>
        <taxon>Limnovirga</taxon>
    </lineage>
</organism>
<protein>
    <submittedName>
        <fullName evidence="1">Uncharacterized protein</fullName>
    </submittedName>
</protein>
<sequence>MELVKYLKRSDGPEHRNTIATLVKELTPLFDKKPDKITSEFVLLSVWQFDEDNDLASSISFIEQLTLTLTYQLANEHDLPMRNQIMKQIEKLKKLQQLLTVLYGCC</sequence>
<evidence type="ECO:0000313" key="2">
    <source>
        <dbReference type="Proteomes" id="UP000598971"/>
    </source>
</evidence>
<proteinExistence type="predicted"/>